<keyword evidence="9" id="KW-0472">Membrane</keyword>
<evidence type="ECO:0000313" key="12">
    <source>
        <dbReference type="EMBL" id="SUA80222.1"/>
    </source>
</evidence>
<dbReference type="STRING" id="1406858.GCA_000710895_06264"/>
<feature type="transmembrane region" description="Helical" evidence="9">
    <location>
        <begin position="85"/>
        <end position="105"/>
    </location>
</feature>
<keyword evidence="9" id="KW-0812">Transmembrane</keyword>
<evidence type="ECO:0000313" key="13">
    <source>
        <dbReference type="Proteomes" id="UP000255467"/>
    </source>
</evidence>
<evidence type="ECO:0000256" key="5">
    <source>
        <dbReference type="ARBA" id="ARBA00022741"/>
    </source>
</evidence>
<protein>
    <recommendedName>
        <fullName evidence="2">histidine kinase</fullName>
        <ecNumber evidence="2">2.7.13.3</ecNumber>
    </recommendedName>
</protein>
<gene>
    <name evidence="12" type="ORF">NCTC1934_04169</name>
</gene>
<evidence type="ECO:0000256" key="8">
    <source>
        <dbReference type="ARBA" id="ARBA00023012"/>
    </source>
</evidence>
<evidence type="ECO:0000256" key="3">
    <source>
        <dbReference type="ARBA" id="ARBA00022553"/>
    </source>
</evidence>
<dbReference type="PANTHER" id="PTHR24421:SF10">
    <property type="entry name" value="NITRATE_NITRITE SENSOR PROTEIN NARQ"/>
    <property type="match status" value="1"/>
</dbReference>
<dbReference type="RefSeq" id="WP_051037469.1">
    <property type="nucleotide sequence ID" value="NZ_UGRY01000002.1"/>
</dbReference>
<sequence length="371" mass="37524">MRRLLFALCVLPAGLAALLELNATGSLPWTGVDAGGAALGSWACWTAAREDAVPLLRRAGVVAALAGLVLVIVAVSLWSPGGHGWAVASAWVAVVASGVTASRIVGIADAGLTGALAVAAVGSAFALRTADAPTAVLIVTVPTVTALGIGLLVRAQRQRLVAERSAAVAGERAQMARELHDVIAHEVMGMVVLAQAAQAGAGERTRPLLERIEQSGRRALGDIRSLVDTLGDGAGSRGTYDLDDLVSRFADTVAAEVVSDIDPDVRDAGVADAVLLAAHRVLAEAFNNIRRYAADASRIDTVVRVRGAELIVEVCDNGSGTAGLGGGGGTGLTGLTARAAAVGGSVTAGRRPDGRWRVSARLPVDGKAGGI</sequence>
<dbReference type="InterPro" id="IPR003594">
    <property type="entry name" value="HATPase_dom"/>
</dbReference>
<dbReference type="InterPro" id="IPR036890">
    <property type="entry name" value="HATPase_C_sf"/>
</dbReference>
<evidence type="ECO:0000256" key="9">
    <source>
        <dbReference type="SAM" id="Phobius"/>
    </source>
</evidence>
<evidence type="ECO:0000256" key="6">
    <source>
        <dbReference type="ARBA" id="ARBA00022777"/>
    </source>
</evidence>
<keyword evidence="8" id="KW-0902">Two-component regulatory system</keyword>
<dbReference type="PANTHER" id="PTHR24421">
    <property type="entry name" value="NITRATE/NITRITE SENSOR PROTEIN NARX-RELATED"/>
    <property type="match status" value="1"/>
</dbReference>
<evidence type="ECO:0000259" key="11">
    <source>
        <dbReference type="Pfam" id="PF07730"/>
    </source>
</evidence>
<keyword evidence="4" id="KW-0808">Transferase</keyword>
<evidence type="ECO:0000256" key="1">
    <source>
        <dbReference type="ARBA" id="ARBA00000085"/>
    </source>
</evidence>
<comment type="catalytic activity">
    <reaction evidence="1">
        <text>ATP + protein L-histidine = ADP + protein N-phospho-L-histidine.</text>
        <dbReference type="EC" id="2.7.13.3"/>
    </reaction>
</comment>
<dbReference type="Pfam" id="PF07730">
    <property type="entry name" value="HisKA_3"/>
    <property type="match status" value="1"/>
</dbReference>
<evidence type="ECO:0000256" key="4">
    <source>
        <dbReference type="ARBA" id="ARBA00022679"/>
    </source>
</evidence>
<keyword evidence="7" id="KW-0067">ATP-binding</keyword>
<proteinExistence type="predicted"/>
<name>A0A378YSU6_9NOCA</name>
<dbReference type="GO" id="GO:0005524">
    <property type="term" value="F:ATP binding"/>
    <property type="evidence" value="ECO:0007669"/>
    <property type="project" value="UniProtKB-KW"/>
</dbReference>
<dbReference type="AlphaFoldDB" id="A0A378YSU6"/>
<accession>A0A378YSU6</accession>
<keyword evidence="13" id="KW-1185">Reference proteome</keyword>
<dbReference type="SUPFAM" id="SSF55874">
    <property type="entry name" value="ATPase domain of HSP90 chaperone/DNA topoisomerase II/histidine kinase"/>
    <property type="match status" value="1"/>
</dbReference>
<evidence type="ECO:0000256" key="2">
    <source>
        <dbReference type="ARBA" id="ARBA00012438"/>
    </source>
</evidence>
<keyword evidence="5" id="KW-0547">Nucleotide-binding</keyword>
<organism evidence="12 13">
    <name type="scientific">Nocardia otitidiscaviarum</name>
    <dbReference type="NCBI Taxonomy" id="1823"/>
    <lineage>
        <taxon>Bacteria</taxon>
        <taxon>Bacillati</taxon>
        <taxon>Actinomycetota</taxon>
        <taxon>Actinomycetes</taxon>
        <taxon>Mycobacteriales</taxon>
        <taxon>Nocardiaceae</taxon>
        <taxon>Nocardia</taxon>
    </lineage>
</organism>
<dbReference type="Pfam" id="PF02518">
    <property type="entry name" value="HATPase_c"/>
    <property type="match status" value="1"/>
</dbReference>
<reference evidence="12 13" key="1">
    <citation type="submission" date="2018-06" db="EMBL/GenBank/DDBJ databases">
        <authorList>
            <consortium name="Pathogen Informatics"/>
            <person name="Doyle S."/>
        </authorList>
    </citation>
    <scope>NUCLEOTIDE SEQUENCE [LARGE SCALE GENOMIC DNA]</scope>
    <source>
        <strain evidence="12 13">NCTC1934</strain>
    </source>
</reference>
<dbReference type="EMBL" id="UGRY01000002">
    <property type="protein sequence ID" value="SUA80222.1"/>
    <property type="molecule type" value="Genomic_DNA"/>
</dbReference>
<dbReference type="EC" id="2.7.13.3" evidence="2"/>
<dbReference type="Gene3D" id="1.20.5.1930">
    <property type="match status" value="1"/>
</dbReference>
<evidence type="ECO:0000259" key="10">
    <source>
        <dbReference type="Pfam" id="PF02518"/>
    </source>
</evidence>
<dbReference type="GO" id="GO:0000155">
    <property type="term" value="F:phosphorelay sensor kinase activity"/>
    <property type="evidence" value="ECO:0007669"/>
    <property type="project" value="InterPro"/>
</dbReference>
<feature type="transmembrane region" description="Helical" evidence="9">
    <location>
        <begin position="60"/>
        <end position="79"/>
    </location>
</feature>
<feature type="domain" description="Histidine kinase/HSP90-like ATPase" evidence="10">
    <location>
        <begin position="277"/>
        <end position="365"/>
    </location>
</feature>
<feature type="transmembrane region" description="Helical" evidence="9">
    <location>
        <begin position="136"/>
        <end position="155"/>
    </location>
</feature>
<feature type="domain" description="Signal transduction histidine kinase subgroup 3 dimerisation and phosphoacceptor" evidence="11">
    <location>
        <begin position="171"/>
        <end position="231"/>
    </location>
</feature>
<keyword evidence="9" id="KW-1133">Transmembrane helix</keyword>
<dbReference type="Proteomes" id="UP000255467">
    <property type="component" value="Unassembled WGS sequence"/>
</dbReference>
<dbReference type="GO" id="GO:0046983">
    <property type="term" value="F:protein dimerization activity"/>
    <property type="evidence" value="ECO:0007669"/>
    <property type="project" value="InterPro"/>
</dbReference>
<dbReference type="GO" id="GO:0016020">
    <property type="term" value="C:membrane"/>
    <property type="evidence" value="ECO:0007669"/>
    <property type="project" value="InterPro"/>
</dbReference>
<keyword evidence="3" id="KW-0597">Phosphoprotein</keyword>
<dbReference type="InterPro" id="IPR011712">
    <property type="entry name" value="Sig_transdc_His_kin_sub3_dim/P"/>
</dbReference>
<dbReference type="InterPro" id="IPR050482">
    <property type="entry name" value="Sensor_HK_TwoCompSys"/>
</dbReference>
<keyword evidence="6 12" id="KW-0418">Kinase</keyword>
<dbReference type="Gene3D" id="3.30.565.10">
    <property type="entry name" value="Histidine kinase-like ATPase, C-terminal domain"/>
    <property type="match status" value="1"/>
</dbReference>
<dbReference type="OrthoDB" id="227596at2"/>
<evidence type="ECO:0000256" key="7">
    <source>
        <dbReference type="ARBA" id="ARBA00022840"/>
    </source>
</evidence>